<dbReference type="AlphaFoldDB" id="A0A9P0KI50"/>
<feature type="region of interest" description="Disordered" evidence="2">
    <location>
        <begin position="129"/>
        <end position="230"/>
    </location>
</feature>
<reference evidence="4" key="1">
    <citation type="submission" date="2022-03" db="EMBL/GenBank/DDBJ databases">
        <authorList>
            <person name="Sayadi A."/>
        </authorList>
    </citation>
    <scope>NUCLEOTIDE SEQUENCE</scope>
</reference>
<sequence length="658" mass="73616">MIIIKIVNYDEGPLYTMARYKCKGLRSNWADANMKLVLAAFRSGKMKIYTASKHYNVPRRTLRRYLQENKETKSTLGRKPLLNPEDEKILESLWDKAATPANVKAGFEATGIFPFNPDRIPEEVYAPSIPTHNFAEPGASPSENHENGDTNDSDATNLLIPPQENEDTNESDVTDASGNSPYPLPNEDKGNSNPSNDSSDSQPSQAKRCAATPDNASDDHPQHPNQEDISNFIEPLPSVYDDYDSSDHIPLSKLKQHNNNIESKTELNVVCSTTLNESYTSLCQMLKTPEKTSSPKTAPRAKAINSLAQALTKSMFTDKNNMSGPSNAPKQKIENIPGPFKVAYQKRKYSAKRNNSEAVTSKKVSKQSRDGNTDFINIEAVKKVLIFDFHDNTFESSRWVKKYDHSSDEFRTSSPSSALMESDRISIFLVAVASAMLSANLVAVSSPIPLQFRIKCHPKKNYTVNFMNSGAVQREYHIVSGASRFAKYKVFGNLSLEKRKPVVAAHLSILLIDCCMMLYPVGRLFVGEYQQLQRNVKRKKSSYQGDMGYNPLHIICLKKNDGRPMPLIVVVPPKVAKSHDILNARKLMGLVISVEMQRTSGQIGQCHRCQRYGLSQSYFTAPHRCVKCAQRTSRICVHLQITMLGPVQIVAKIFQQIT</sequence>
<comment type="caution">
    <text evidence="4">The sequence shown here is derived from an EMBL/GenBank/DDBJ whole genome shotgun (WGS) entry which is preliminary data.</text>
</comment>
<dbReference type="InterPro" id="IPR009057">
    <property type="entry name" value="Homeodomain-like_sf"/>
</dbReference>
<dbReference type="Gene3D" id="1.10.10.60">
    <property type="entry name" value="Homeodomain-like"/>
    <property type="match status" value="1"/>
</dbReference>
<proteinExistence type="predicted"/>
<keyword evidence="5" id="KW-1185">Reference proteome</keyword>
<feature type="region of interest" description="Disordered" evidence="2">
    <location>
        <begin position="317"/>
        <end position="336"/>
    </location>
</feature>
<evidence type="ECO:0000259" key="3">
    <source>
        <dbReference type="Pfam" id="PF05225"/>
    </source>
</evidence>
<organism evidence="4 5">
    <name type="scientific">Acanthoscelides obtectus</name>
    <name type="common">Bean weevil</name>
    <name type="synonym">Bruchus obtectus</name>
    <dbReference type="NCBI Taxonomy" id="200917"/>
    <lineage>
        <taxon>Eukaryota</taxon>
        <taxon>Metazoa</taxon>
        <taxon>Ecdysozoa</taxon>
        <taxon>Arthropoda</taxon>
        <taxon>Hexapoda</taxon>
        <taxon>Insecta</taxon>
        <taxon>Pterygota</taxon>
        <taxon>Neoptera</taxon>
        <taxon>Endopterygota</taxon>
        <taxon>Coleoptera</taxon>
        <taxon>Polyphaga</taxon>
        <taxon>Cucujiformia</taxon>
        <taxon>Chrysomeloidea</taxon>
        <taxon>Chrysomelidae</taxon>
        <taxon>Bruchinae</taxon>
        <taxon>Bruchini</taxon>
        <taxon>Acanthoscelides</taxon>
    </lineage>
</organism>
<feature type="compositionally biased region" description="Polar residues" evidence="2">
    <location>
        <begin position="317"/>
        <end position="329"/>
    </location>
</feature>
<feature type="compositionally biased region" description="Acidic residues" evidence="2">
    <location>
        <begin position="164"/>
        <end position="173"/>
    </location>
</feature>
<dbReference type="Pfam" id="PF05225">
    <property type="entry name" value="HTH_psq"/>
    <property type="match status" value="1"/>
</dbReference>
<evidence type="ECO:0000313" key="5">
    <source>
        <dbReference type="Proteomes" id="UP001152888"/>
    </source>
</evidence>
<protein>
    <recommendedName>
        <fullName evidence="3">HTH psq-type domain-containing protein</fullName>
    </recommendedName>
</protein>
<dbReference type="SUPFAM" id="SSF46689">
    <property type="entry name" value="Homeodomain-like"/>
    <property type="match status" value="1"/>
</dbReference>
<accession>A0A9P0KI50</accession>
<feature type="domain" description="HTH psq-type" evidence="3">
    <location>
        <begin position="38"/>
        <end position="73"/>
    </location>
</feature>
<name>A0A9P0KI50_ACAOB</name>
<feature type="compositionally biased region" description="Basic and acidic residues" evidence="2">
    <location>
        <begin position="217"/>
        <end position="226"/>
    </location>
</feature>
<dbReference type="Proteomes" id="UP001152888">
    <property type="component" value="Unassembled WGS sequence"/>
</dbReference>
<dbReference type="GO" id="GO:0005634">
    <property type="term" value="C:nucleus"/>
    <property type="evidence" value="ECO:0007669"/>
    <property type="project" value="UniProtKB-SubCell"/>
</dbReference>
<feature type="compositionally biased region" description="Low complexity" evidence="2">
    <location>
        <begin position="192"/>
        <end position="205"/>
    </location>
</feature>
<evidence type="ECO:0000256" key="1">
    <source>
        <dbReference type="ARBA" id="ARBA00004123"/>
    </source>
</evidence>
<dbReference type="InterPro" id="IPR007889">
    <property type="entry name" value="HTH_Psq"/>
</dbReference>
<evidence type="ECO:0000256" key="2">
    <source>
        <dbReference type="SAM" id="MobiDB-lite"/>
    </source>
</evidence>
<evidence type="ECO:0000313" key="4">
    <source>
        <dbReference type="EMBL" id="CAH1973199.1"/>
    </source>
</evidence>
<dbReference type="EMBL" id="CAKOFQ010006805">
    <property type="protein sequence ID" value="CAH1973199.1"/>
    <property type="molecule type" value="Genomic_DNA"/>
</dbReference>
<dbReference type="GO" id="GO:0003677">
    <property type="term" value="F:DNA binding"/>
    <property type="evidence" value="ECO:0007669"/>
    <property type="project" value="InterPro"/>
</dbReference>
<gene>
    <name evidence="4" type="ORF">ACAOBT_LOCUS10412</name>
</gene>
<dbReference type="OrthoDB" id="6783299at2759"/>
<comment type="subcellular location">
    <subcellularLocation>
        <location evidence="1">Nucleus</location>
    </subcellularLocation>
</comment>